<dbReference type="Pfam" id="PF09550">
    <property type="entry name" value="Phage_TAC_6"/>
    <property type="match status" value="1"/>
</dbReference>
<name>A0ABX5NZX4_9HYPH</name>
<proteinExistence type="predicted"/>
<keyword evidence="2" id="KW-1185">Reference proteome</keyword>
<comment type="caution">
    <text evidence="1">The sequence shown here is derived from an EMBL/GenBank/DDBJ whole genome shotgun (WGS) entry which is preliminary data.</text>
</comment>
<sequence>MRAAGGGDEGPKPFPWGTAMTLGFHRLRLLPEVFWRLSLPEFVAMAGGFDRPGGISRGEVERMMLRFPD</sequence>
<organism evidence="1 2">
    <name type="scientific">Rhizobium wuzhouense</name>
    <dbReference type="NCBI Taxonomy" id="1986026"/>
    <lineage>
        <taxon>Bacteria</taxon>
        <taxon>Pseudomonadati</taxon>
        <taxon>Pseudomonadota</taxon>
        <taxon>Alphaproteobacteria</taxon>
        <taxon>Hyphomicrobiales</taxon>
        <taxon>Rhizobiaceae</taxon>
        <taxon>Rhizobium/Agrobacterium group</taxon>
        <taxon>Rhizobium</taxon>
    </lineage>
</organism>
<dbReference type="InterPro" id="IPR019056">
    <property type="entry name" value="Phage_TAC_6"/>
</dbReference>
<protein>
    <recommendedName>
        <fullName evidence="3">Phage tail assembly chaperone</fullName>
    </recommendedName>
</protein>
<dbReference type="Proteomes" id="UP000247536">
    <property type="component" value="Unassembled WGS sequence"/>
</dbReference>
<accession>A0ABX5NZX4</accession>
<dbReference type="EMBL" id="QJRY01000001">
    <property type="protein sequence ID" value="PYB76903.1"/>
    <property type="molecule type" value="Genomic_DNA"/>
</dbReference>
<evidence type="ECO:0000313" key="2">
    <source>
        <dbReference type="Proteomes" id="UP000247536"/>
    </source>
</evidence>
<gene>
    <name evidence="1" type="ORF">DMY87_00430</name>
</gene>
<evidence type="ECO:0000313" key="1">
    <source>
        <dbReference type="EMBL" id="PYB76903.1"/>
    </source>
</evidence>
<reference evidence="1 2" key="1">
    <citation type="submission" date="2018-06" db="EMBL/GenBank/DDBJ databases">
        <title>Rhizobium wuzhouense sp. nov., isolated from roots of Oryza officinalis.</title>
        <authorList>
            <person name="Yuan T."/>
        </authorList>
    </citation>
    <scope>NUCLEOTIDE SEQUENCE [LARGE SCALE GENOMIC DNA]</scope>
    <source>
        <strain evidence="1 2">W44</strain>
    </source>
</reference>
<evidence type="ECO:0008006" key="3">
    <source>
        <dbReference type="Google" id="ProtNLM"/>
    </source>
</evidence>
<dbReference type="RefSeq" id="WP_110789336.1">
    <property type="nucleotide sequence ID" value="NZ_QJRY01000001.1"/>
</dbReference>